<dbReference type="RefSeq" id="WP_304515401.1">
    <property type="nucleotide sequence ID" value="NZ_JAOSID010000007.1"/>
</dbReference>
<keyword evidence="4 9" id="KW-0540">Nuclease</keyword>
<organism evidence="10 11">
    <name type="scientific">Candidatus Phytoplasma melaleucae</name>
    <dbReference type="NCBI Taxonomy" id="2982630"/>
    <lineage>
        <taxon>Bacteria</taxon>
        <taxon>Bacillati</taxon>
        <taxon>Mycoplasmatota</taxon>
        <taxon>Mollicutes</taxon>
        <taxon>Acholeplasmatales</taxon>
        <taxon>Acholeplasmataceae</taxon>
        <taxon>Candidatus Phytoplasma</taxon>
    </lineage>
</organism>
<dbReference type="InterPro" id="IPR023091">
    <property type="entry name" value="MetalPrtase_cat_dom_sf_prd"/>
</dbReference>
<dbReference type="EMBL" id="JAOSID010000007">
    <property type="protein sequence ID" value="MDO8168196.1"/>
    <property type="molecule type" value="Genomic_DNA"/>
</dbReference>
<proteinExistence type="inferred from homology"/>
<dbReference type="InterPro" id="IPR002036">
    <property type="entry name" value="YbeY"/>
</dbReference>
<evidence type="ECO:0000313" key="11">
    <source>
        <dbReference type="Proteomes" id="UP001172036"/>
    </source>
</evidence>
<keyword evidence="9" id="KW-0963">Cytoplasm</keyword>
<protein>
    <recommendedName>
        <fullName evidence="9">Endoribonuclease YbeY</fullName>
        <ecNumber evidence="9">3.1.-.-</ecNumber>
    </recommendedName>
</protein>
<keyword evidence="8 9" id="KW-0862">Zinc</keyword>
<feature type="binding site" evidence="9">
    <location>
        <position position="112"/>
    </location>
    <ligand>
        <name>Zn(2+)</name>
        <dbReference type="ChEBI" id="CHEBI:29105"/>
        <note>catalytic</note>
    </ligand>
</feature>
<comment type="caution">
    <text evidence="10">The sequence shown here is derived from an EMBL/GenBank/DDBJ whole genome shotgun (WGS) entry which is preliminary data.</text>
</comment>
<comment type="cofactor">
    <cofactor evidence="9">
        <name>Zn(2+)</name>
        <dbReference type="ChEBI" id="CHEBI:29105"/>
    </cofactor>
    <text evidence="9">Binds 1 zinc ion.</text>
</comment>
<evidence type="ECO:0000256" key="2">
    <source>
        <dbReference type="ARBA" id="ARBA00022517"/>
    </source>
</evidence>
<feature type="binding site" evidence="9">
    <location>
        <position position="102"/>
    </location>
    <ligand>
        <name>Zn(2+)</name>
        <dbReference type="ChEBI" id="CHEBI:29105"/>
        <note>catalytic</note>
    </ligand>
</feature>
<keyword evidence="6 9" id="KW-0255">Endonuclease</keyword>
<dbReference type="Gene3D" id="3.40.390.30">
    <property type="entry name" value="Metalloproteases ('zincins'), catalytic domain"/>
    <property type="match status" value="1"/>
</dbReference>
<evidence type="ECO:0000256" key="5">
    <source>
        <dbReference type="ARBA" id="ARBA00022723"/>
    </source>
</evidence>
<dbReference type="SUPFAM" id="SSF55486">
    <property type="entry name" value="Metalloproteases ('zincins'), catalytic domain"/>
    <property type="match status" value="1"/>
</dbReference>
<keyword evidence="11" id="KW-1185">Reference proteome</keyword>
<feature type="binding site" evidence="9">
    <location>
        <position position="106"/>
    </location>
    <ligand>
        <name>Zn(2+)</name>
        <dbReference type="ChEBI" id="CHEBI:29105"/>
        <note>catalytic</note>
    </ligand>
</feature>
<comment type="function">
    <text evidence="9">Single strand-specific metallo-endoribonuclease involved in late-stage 70S ribosome quality control and in maturation of the 3' terminus of the 16S rRNA.</text>
</comment>
<evidence type="ECO:0000256" key="4">
    <source>
        <dbReference type="ARBA" id="ARBA00022722"/>
    </source>
</evidence>
<evidence type="ECO:0000256" key="3">
    <source>
        <dbReference type="ARBA" id="ARBA00022552"/>
    </source>
</evidence>
<accession>A0ABT9DDU5</accession>
<dbReference type="EC" id="3.1.-.-" evidence="9"/>
<evidence type="ECO:0000256" key="1">
    <source>
        <dbReference type="ARBA" id="ARBA00010875"/>
    </source>
</evidence>
<sequence>MNLKIHNQTKINITNIKKTLVSLFKSLKEKNNIHIIFIDNDKMQEMNWYYLRRKYPTDVLSFIDEMNNDSLGDIFISLPKAFEQAKEYNHSSEQEVSFLALHGYLHLKGFNDQTEESLQEMMNIQHQILEKNNLDFPY</sequence>
<dbReference type="HAMAP" id="MF_00009">
    <property type="entry name" value="Endoribonucl_YbeY"/>
    <property type="match status" value="1"/>
</dbReference>
<keyword evidence="2 9" id="KW-0690">Ribosome biogenesis</keyword>
<dbReference type="NCBIfam" id="TIGR00043">
    <property type="entry name" value="rRNA maturation RNase YbeY"/>
    <property type="match status" value="1"/>
</dbReference>
<dbReference type="Pfam" id="PF02130">
    <property type="entry name" value="YbeY"/>
    <property type="match status" value="1"/>
</dbReference>
<dbReference type="PANTHER" id="PTHR46986">
    <property type="entry name" value="ENDORIBONUCLEASE YBEY, CHLOROPLASTIC"/>
    <property type="match status" value="1"/>
</dbReference>
<evidence type="ECO:0000256" key="8">
    <source>
        <dbReference type="ARBA" id="ARBA00022833"/>
    </source>
</evidence>
<dbReference type="Proteomes" id="UP001172036">
    <property type="component" value="Unassembled WGS sequence"/>
</dbReference>
<gene>
    <name evidence="9 10" type="primary">ybeY</name>
    <name evidence="10" type="ORF">OC680_01745</name>
</gene>
<keyword evidence="5 9" id="KW-0479">Metal-binding</keyword>
<comment type="subcellular location">
    <subcellularLocation>
        <location evidence="9">Cytoplasm</location>
    </subcellularLocation>
</comment>
<keyword evidence="7 9" id="KW-0378">Hydrolase</keyword>
<name>A0ABT9DDU5_9MOLU</name>
<dbReference type="PANTHER" id="PTHR46986:SF1">
    <property type="entry name" value="ENDORIBONUCLEASE YBEY, CHLOROPLASTIC"/>
    <property type="match status" value="1"/>
</dbReference>
<comment type="similarity">
    <text evidence="1 9">Belongs to the endoribonuclease YbeY family.</text>
</comment>
<evidence type="ECO:0000256" key="6">
    <source>
        <dbReference type="ARBA" id="ARBA00022759"/>
    </source>
</evidence>
<evidence type="ECO:0000256" key="7">
    <source>
        <dbReference type="ARBA" id="ARBA00022801"/>
    </source>
</evidence>
<evidence type="ECO:0000256" key="9">
    <source>
        <dbReference type="HAMAP-Rule" id="MF_00009"/>
    </source>
</evidence>
<keyword evidence="3 9" id="KW-0698">rRNA processing</keyword>
<reference evidence="10 11" key="1">
    <citation type="journal article" date="2023" name="Int. J. Syst. Evol. Microbiol.">
        <title>The observation of taxonomic boundaries for the 16SrII and 16SrXXV phytoplasmas using genome-based delimitation.</title>
        <authorList>
            <person name="Rodrigues Jardim B."/>
            <person name="Tran-Nguyen L.T.T."/>
            <person name="Gambley C."/>
            <person name="Al-Sadi A.M."/>
            <person name="Al-Subhi A.M."/>
            <person name="Foissac X."/>
            <person name="Salar P."/>
            <person name="Cai H."/>
            <person name="Yang J.Y."/>
            <person name="Davis R."/>
            <person name="Jones L."/>
            <person name="Rodoni B."/>
            <person name="Constable F.E."/>
        </authorList>
    </citation>
    <scope>NUCLEOTIDE SEQUENCE [LARGE SCALE GENOMIC DNA]</scope>
    <source>
        <strain evidence="10">BAWM-155c</strain>
    </source>
</reference>
<evidence type="ECO:0000313" key="10">
    <source>
        <dbReference type="EMBL" id="MDO8168196.1"/>
    </source>
</evidence>